<reference evidence="2 3" key="1">
    <citation type="submission" date="2020-10" db="EMBL/GenBank/DDBJ databases">
        <title>The genome of sulfurovum sp.</title>
        <authorList>
            <person name="Xie S."/>
            <person name="Shao Z."/>
            <person name="Jiang L."/>
        </authorList>
    </citation>
    <scope>NUCLEOTIDE SEQUENCE [LARGE SCALE GENOMIC DNA]</scope>
    <source>
        <strain evidence="2 3">ST-419</strain>
    </source>
</reference>
<dbReference type="Proteomes" id="UP000595074">
    <property type="component" value="Chromosome"/>
</dbReference>
<accession>A0A7M1S3N9</accession>
<dbReference type="GO" id="GO:0046914">
    <property type="term" value="F:transition metal ion binding"/>
    <property type="evidence" value="ECO:0007669"/>
    <property type="project" value="TreeGrafter"/>
</dbReference>
<dbReference type="GO" id="GO:0015679">
    <property type="term" value="P:plasma membrane copper ion transport"/>
    <property type="evidence" value="ECO:0007669"/>
    <property type="project" value="TreeGrafter"/>
</dbReference>
<keyword evidence="3" id="KW-1185">Reference proteome</keyword>
<dbReference type="AlphaFoldDB" id="A0A7M1S3N9"/>
<evidence type="ECO:0000313" key="3">
    <source>
        <dbReference type="Proteomes" id="UP000595074"/>
    </source>
</evidence>
<sequence>MKKRLILLATLICFARAEEVKLTPKQEKNWDITVAKPERADSYPLGRIIVEVVTPPTLLHTISLPFEANVQKLYAAKYQKVQKGEILAEVTGTKWIEVQQKAIADAIEYRHHKHLTERKIMLCKEEIIPQKECKAARAELETDKIRIAAAKALLESYGADRESIETLFKTLKIARTVKVKSNVAGSIIVLNATPGKSTNPSDALFVIKQKGPLWIEANIEALRTLKLKEGERVRLSVADKMFESRVLQLSDVINRENQTRRVRFSVPETVQLASGLMLSADLIVFGDVLKLKKSAVIKEGGTQIVFMKTQFGFRAIPVEVMAEDDTFYYIKPSPLLKGKVAVNSLAILKNLLGGNDE</sequence>
<dbReference type="PANTHER" id="PTHR30097:SF4">
    <property type="entry name" value="SLR6042 PROTEIN"/>
    <property type="match status" value="1"/>
</dbReference>
<organism evidence="2 3">
    <name type="scientific">Sulfurovum indicum</name>
    <dbReference type="NCBI Taxonomy" id="2779528"/>
    <lineage>
        <taxon>Bacteria</taxon>
        <taxon>Pseudomonadati</taxon>
        <taxon>Campylobacterota</taxon>
        <taxon>Epsilonproteobacteria</taxon>
        <taxon>Campylobacterales</taxon>
        <taxon>Sulfurovaceae</taxon>
        <taxon>Sulfurovum</taxon>
    </lineage>
</organism>
<dbReference type="GO" id="GO:0060003">
    <property type="term" value="P:copper ion export"/>
    <property type="evidence" value="ECO:0007669"/>
    <property type="project" value="TreeGrafter"/>
</dbReference>
<dbReference type="EMBL" id="CP063164">
    <property type="protein sequence ID" value="QOR61968.1"/>
    <property type="molecule type" value="Genomic_DNA"/>
</dbReference>
<keyword evidence="1" id="KW-0813">Transport</keyword>
<dbReference type="PANTHER" id="PTHR30097">
    <property type="entry name" value="CATION EFFLUX SYSTEM PROTEIN CUSB"/>
    <property type="match status" value="1"/>
</dbReference>
<dbReference type="RefSeq" id="WP_197548673.1">
    <property type="nucleotide sequence ID" value="NZ_CP063164.1"/>
</dbReference>
<proteinExistence type="predicted"/>
<dbReference type="Gene3D" id="1.10.287.470">
    <property type="entry name" value="Helix hairpin bin"/>
    <property type="match status" value="1"/>
</dbReference>
<dbReference type="GO" id="GO:0030288">
    <property type="term" value="C:outer membrane-bounded periplasmic space"/>
    <property type="evidence" value="ECO:0007669"/>
    <property type="project" value="TreeGrafter"/>
</dbReference>
<dbReference type="KEGG" id="sinu:IMZ28_00295"/>
<dbReference type="Gene3D" id="2.40.50.100">
    <property type="match status" value="1"/>
</dbReference>
<name>A0A7M1S3N9_9BACT</name>
<protein>
    <submittedName>
        <fullName evidence="2">Efflux RND transporter periplasmic adaptor subunit</fullName>
    </submittedName>
</protein>
<dbReference type="Gene3D" id="2.40.30.170">
    <property type="match status" value="1"/>
</dbReference>
<dbReference type="InterPro" id="IPR051909">
    <property type="entry name" value="MFP_Cation_Efflux"/>
</dbReference>
<gene>
    <name evidence="2" type="ORF">IMZ28_00295</name>
</gene>
<evidence type="ECO:0000313" key="2">
    <source>
        <dbReference type="EMBL" id="QOR61968.1"/>
    </source>
</evidence>
<evidence type="ECO:0000256" key="1">
    <source>
        <dbReference type="ARBA" id="ARBA00022448"/>
    </source>
</evidence>